<dbReference type="EMBL" id="FRBT01000002">
    <property type="protein sequence ID" value="SHL85457.1"/>
    <property type="molecule type" value="Genomic_DNA"/>
</dbReference>
<dbReference type="Gene3D" id="1.10.260.40">
    <property type="entry name" value="lambda repressor-like DNA-binding domains"/>
    <property type="match status" value="1"/>
</dbReference>
<gene>
    <name evidence="4" type="ORF">SAMN05444484_102817</name>
</gene>
<keyword evidence="2" id="KW-0175">Coiled coil</keyword>
<accession>A0A1M7E171</accession>
<keyword evidence="1 4" id="KW-0238">DNA-binding</keyword>
<sequence>MNAIVGNRLRKLRKGKKWSQEQVAVFLHISQSAYGRMEKGQSVSWAIHLIKLCQIYEIAPEDLVRKETDSWINKKRLTEIGLNSVYRKIIRKYELQIKELEEIIKELRKERKL</sequence>
<dbReference type="InterPro" id="IPR001387">
    <property type="entry name" value="Cro/C1-type_HTH"/>
</dbReference>
<dbReference type="PANTHER" id="PTHR46558">
    <property type="entry name" value="TRACRIPTIONAL REGULATORY PROTEIN-RELATED-RELATED"/>
    <property type="match status" value="1"/>
</dbReference>
<dbReference type="Proteomes" id="UP000184028">
    <property type="component" value="Unassembled WGS sequence"/>
</dbReference>
<name>A0A1M7E171_9FLAO</name>
<keyword evidence="5" id="KW-1185">Reference proteome</keyword>
<dbReference type="Pfam" id="PF13560">
    <property type="entry name" value="HTH_31"/>
    <property type="match status" value="1"/>
</dbReference>
<dbReference type="AlphaFoldDB" id="A0A1M7E171"/>
<protein>
    <submittedName>
        <fullName evidence="4">DNA-binding transcriptional regulator, XRE-family HTH domain</fullName>
    </submittedName>
</protein>
<evidence type="ECO:0000313" key="4">
    <source>
        <dbReference type="EMBL" id="SHL85457.1"/>
    </source>
</evidence>
<dbReference type="PROSITE" id="PS50943">
    <property type="entry name" value="HTH_CROC1"/>
    <property type="match status" value="1"/>
</dbReference>
<organism evidence="4 5">
    <name type="scientific">Flavobacterium chilense</name>
    <dbReference type="NCBI Taxonomy" id="946677"/>
    <lineage>
        <taxon>Bacteria</taxon>
        <taxon>Pseudomonadati</taxon>
        <taxon>Bacteroidota</taxon>
        <taxon>Flavobacteriia</taxon>
        <taxon>Flavobacteriales</taxon>
        <taxon>Flavobacteriaceae</taxon>
        <taxon>Flavobacterium</taxon>
    </lineage>
</organism>
<dbReference type="PANTHER" id="PTHR46558:SF14">
    <property type="entry name" value="HTH-TYPE TRANSCRIPTIONAL REGULATOR ANSR"/>
    <property type="match status" value="1"/>
</dbReference>
<dbReference type="CDD" id="cd00093">
    <property type="entry name" value="HTH_XRE"/>
    <property type="match status" value="1"/>
</dbReference>
<proteinExistence type="predicted"/>
<dbReference type="SUPFAM" id="SSF47413">
    <property type="entry name" value="lambda repressor-like DNA-binding domains"/>
    <property type="match status" value="1"/>
</dbReference>
<evidence type="ECO:0000313" key="5">
    <source>
        <dbReference type="Proteomes" id="UP000184028"/>
    </source>
</evidence>
<dbReference type="InterPro" id="IPR010982">
    <property type="entry name" value="Lambda_DNA-bd_dom_sf"/>
</dbReference>
<evidence type="ECO:0000259" key="3">
    <source>
        <dbReference type="PROSITE" id="PS50943"/>
    </source>
</evidence>
<dbReference type="SMART" id="SM00530">
    <property type="entry name" value="HTH_XRE"/>
    <property type="match status" value="1"/>
</dbReference>
<dbReference type="RefSeq" id="WP_068842238.1">
    <property type="nucleotide sequence ID" value="NZ_FRBT01000002.1"/>
</dbReference>
<feature type="domain" description="HTH cro/C1-type" evidence="3">
    <location>
        <begin position="9"/>
        <end position="63"/>
    </location>
</feature>
<reference evidence="5" key="1">
    <citation type="submission" date="2016-11" db="EMBL/GenBank/DDBJ databases">
        <authorList>
            <person name="Varghese N."/>
            <person name="Submissions S."/>
        </authorList>
    </citation>
    <scope>NUCLEOTIDE SEQUENCE [LARGE SCALE GENOMIC DNA]</scope>
    <source>
        <strain evidence="5">DSM 24724</strain>
    </source>
</reference>
<feature type="coiled-coil region" evidence="2">
    <location>
        <begin position="83"/>
        <end position="110"/>
    </location>
</feature>
<dbReference type="OrthoDB" id="7859381at2"/>
<evidence type="ECO:0000256" key="2">
    <source>
        <dbReference type="SAM" id="Coils"/>
    </source>
</evidence>
<evidence type="ECO:0000256" key="1">
    <source>
        <dbReference type="ARBA" id="ARBA00023125"/>
    </source>
</evidence>
<dbReference type="GO" id="GO:0003677">
    <property type="term" value="F:DNA binding"/>
    <property type="evidence" value="ECO:0007669"/>
    <property type="project" value="UniProtKB-KW"/>
</dbReference>